<comment type="caution">
    <text evidence="3">The sequence shown here is derived from an EMBL/GenBank/DDBJ whole genome shotgun (WGS) entry which is preliminary data.</text>
</comment>
<dbReference type="Proteomes" id="UP000606720">
    <property type="component" value="Unassembled WGS sequence"/>
</dbReference>
<evidence type="ECO:0000256" key="2">
    <source>
        <dbReference type="SAM" id="Phobius"/>
    </source>
</evidence>
<dbReference type="AlphaFoldDB" id="A0A923RT78"/>
<name>A0A923RT78_9FIRM</name>
<dbReference type="EMBL" id="JACOPH010000007">
    <property type="protein sequence ID" value="MBC5714412.1"/>
    <property type="molecule type" value="Genomic_DNA"/>
</dbReference>
<keyword evidence="2" id="KW-0812">Transmembrane</keyword>
<keyword evidence="4" id="KW-1185">Reference proteome</keyword>
<evidence type="ECO:0000313" key="3">
    <source>
        <dbReference type="EMBL" id="MBC5714412.1"/>
    </source>
</evidence>
<feature type="transmembrane region" description="Helical" evidence="2">
    <location>
        <begin position="6"/>
        <end position="30"/>
    </location>
</feature>
<reference evidence="3" key="1">
    <citation type="submission" date="2020-08" db="EMBL/GenBank/DDBJ databases">
        <title>Genome public.</title>
        <authorList>
            <person name="Liu C."/>
            <person name="Sun Q."/>
        </authorList>
    </citation>
    <scope>NUCLEOTIDE SEQUENCE</scope>
    <source>
        <strain evidence="3">BX1005</strain>
    </source>
</reference>
<dbReference type="RefSeq" id="WP_186867113.1">
    <property type="nucleotide sequence ID" value="NZ_JACOPH010000007.1"/>
</dbReference>
<protein>
    <submittedName>
        <fullName evidence="3">Uncharacterized protein</fullName>
    </submittedName>
</protein>
<evidence type="ECO:0000313" key="4">
    <source>
        <dbReference type="Proteomes" id="UP000606720"/>
    </source>
</evidence>
<feature type="coiled-coil region" evidence="1">
    <location>
        <begin position="35"/>
        <end position="80"/>
    </location>
</feature>
<gene>
    <name evidence="3" type="ORF">H8S17_09355</name>
</gene>
<accession>A0A923RT78</accession>
<proteinExistence type="predicted"/>
<evidence type="ECO:0000256" key="1">
    <source>
        <dbReference type="SAM" id="Coils"/>
    </source>
</evidence>
<keyword evidence="1" id="KW-0175">Coiled coil</keyword>
<organism evidence="3 4">
    <name type="scientific">Roseburia zhanii</name>
    <dbReference type="NCBI Taxonomy" id="2763064"/>
    <lineage>
        <taxon>Bacteria</taxon>
        <taxon>Bacillati</taxon>
        <taxon>Bacillota</taxon>
        <taxon>Clostridia</taxon>
        <taxon>Lachnospirales</taxon>
        <taxon>Lachnospiraceae</taxon>
        <taxon>Roseburia</taxon>
    </lineage>
</organism>
<keyword evidence="2" id="KW-0472">Membrane</keyword>
<sequence>MILYVVIIVCILYVGIFTSVAGGSIFRGYVKYKSYKQAMTDLEQVDETAQKEKESEAQRYEDILSELDVYRKQVEQVRKDNEDLLDFSVKPLTYNFDKELTDKDAKQSAISKSLSSILPNVFTWVFDVSSQEQNEANVDIMVSVNKAAELQMLYAVSDINHIVDAMNAQVDMYTSFWDTQDLTEQFSNLQVLQEITAKKPIDNSLLDENRQELFKKLDNYYYTLKSVCDMYEFVLTDSTSNREYVSDLESNLVSIDNLFKKYGQTLELHMEECNPLIKPQLVELKDVIENIRTKNAVLTSIPIANQGFENYARSGGGARVHYYYKDMENGRTIVYIQENNVATRGESKMIYTIDGEPIYVEVNGEYAYFFQGQVVESGTKRDPMELYEAAEWLYLHHDSMTNDEYFAHSLVG</sequence>
<keyword evidence="2" id="KW-1133">Transmembrane helix</keyword>